<reference evidence="13" key="2">
    <citation type="submission" date="2013-03" db="EMBL/GenBank/DDBJ databases">
        <authorList>
            <person name="Motta M.C.M."/>
            <person name="Martins A.C.A."/>
            <person name="Preta C.M.C.C."/>
            <person name="Silva R."/>
            <person name="de Souza S.S."/>
            <person name="Klein C.C."/>
            <person name="de Almeida L.G.P."/>
            <person name="Cunha O.L."/>
            <person name="Colabardini A.C."/>
            <person name="Lima B.A."/>
            <person name="Machado C.R."/>
            <person name="Soares C.M.A."/>
            <person name="de Menezes C.B.A."/>
            <person name="Bartolomeu D.C."/>
            <person name="Grisard E.C."/>
            <person name="Fantinatti-Garboggini F."/>
            <person name="Rodrigues-Luiz G.F."/>
            <person name="Wagner G."/>
            <person name="Goldman G.H."/>
            <person name="Fietto J.L.R."/>
            <person name="Ciapina L.P."/>
            <person name="Brocchi M."/>
            <person name="Elias M.C."/>
            <person name="Goldman M.H.S."/>
            <person name="Sagot M.-F."/>
            <person name="Pereira M."/>
            <person name="Stoco P.H."/>
            <person name="Teixeira S.M.R."/>
            <person name="de Mendonca-Neto R.P."/>
            <person name="Maciel T.E.F."/>
            <person name="Mendes T.A.O."/>
            <person name="Urmenyi T.P."/>
            <person name="Teixeira M.M.G."/>
            <person name="de Camargo E.F.P."/>
            <person name="de Sousa W."/>
            <person name="Schenkman S."/>
            <person name="de Vasconcelos A.T.R."/>
        </authorList>
    </citation>
    <scope>NUCLEOTIDE SEQUENCE</scope>
</reference>
<keyword evidence="10" id="KW-1133">Transmembrane helix</keyword>
<comment type="caution">
    <text evidence="13">The sequence shown here is derived from an EMBL/GenBank/DDBJ whole genome shotgun (WGS) entry which is preliminary data.</text>
</comment>
<dbReference type="GO" id="GO:0008270">
    <property type="term" value="F:zinc ion binding"/>
    <property type="evidence" value="ECO:0007669"/>
    <property type="project" value="UniProtKB-KW"/>
</dbReference>
<keyword evidence="7 9" id="KW-0067">ATP-binding</keyword>
<keyword evidence="5" id="KW-0863">Zinc-finger</keyword>
<dbReference type="Pfam" id="PF00609">
    <property type="entry name" value="DAGK_acc"/>
    <property type="match status" value="1"/>
</dbReference>
<evidence type="ECO:0000256" key="4">
    <source>
        <dbReference type="ARBA" id="ARBA00022741"/>
    </source>
</evidence>
<dbReference type="InterPro" id="IPR001206">
    <property type="entry name" value="Diacylglycerol_kinase_cat_dom"/>
</dbReference>
<comment type="catalytic activity">
    <reaction evidence="9">
        <text>a 1,2-diacyl-sn-glycerol + ATP = a 1,2-diacyl-sn-glycero-3-phosphate + ADP + H(+)</text>
        <dbReference type="Rhea" id="RHEA:10272"/>
        <dbReference type="ChEBI" id="CHEBI:15378"/>
        <dbReference type="ChEBI" id="CHEBI:17815"/>
        <dbReference type="ChEBI" id="CHEBI:30616"/>
        <dbReference type="ChEBI" id="CHEBI:58608"/>
        <dbReference type="ChEBI" id="CHEBI:456216"/>
        <dbReference type="EC" id="2.7.1.107"/>
    </reaction>
</comment>
<dbReference type="Gene3D" id="2.60.200.40">
    <property type="match status" value="1"/>
</dbReference>
<keyword evidence="3 9" id="KW-0808">Transferase</keyword>
<dbReference type="SMART" id="SM00045">
    <property type="entry name" value="DAGKa"/>
    <property type="match status" value="1"/>
</dbReference>
<dbReference type="Gene3D" id="3.40.50.10330">
    <property type="entry name" value="Probable inorganic polyphosphate/atp-NAD kinase, domain 1"/>
    <property type="match status" value="1"/>
</dbReference>
<evidence type="ECO:0000256" key="2">
    <source>
        <dbReference type="ARBA" id="ARBA00009280"/>
    </source>
</evidence>
<dbReference type="GO" id="GO:0016020">
    <property type="term" value="C:membrane"/>
    <property type="evidence" value="ECO:0007669"/>
    <property type="project" value="UniProtKB-SubCell"/>
</dbReference>
<dbReference type="EC" id="2.7.1.107" evidence="9"/>
<evidence type="ECO:0000313" key="12">
    <source>
        <dbReference type="EMBL" id="EPY31902.1"/>
    </source>
</evidence>
<dbReference type="GO" id="GO:0005524">
    <property type="term" value="F:ATP binding"/>
    <property type="evidence" value="ECO:0007669"/>
    <property type="project" value="UniProtKB-KW"/>
</dbReference>
<evidence type="ECO:0000313" key="13">
    <source>
        <dbReference type="EMBL" id="EPY33906.1"/>
    </source>
</evidence>
<dbReference type="GO" id="GO:0004143">
    <property type="term" value="F:ATP-dependent diacylglycerol kinase activity"/>
    <property type="evidence" value="ECO:0007669"/>
    <property type="project" value="UniProtKB-EC"/>
</dbReference>
<dbReference type="InterPro" id="IPR016064">
    <property type="entry name" value="NAD/diacylglycerol_kinase_sf"/>
</dbReference>
<proteinExistence type="inferred from homology"/>
<evidence type="ECO:0000256" key="5">
    <source>
        <dbReference type="ARBA" id="ARBA00022771"/>
    </source>
</evidence>
<name>S9W3H5_9TRYP</name>
<keyword evidence="4 9" id="KW-0547">Nucleotide-binding</keyword>
<evidence type="ECO:0000313" key="14">
    <source>
        <dbReference type="Proteomes" id="UP000015354"/>
    </source>
</evidence>
<dbReference type="GO" id="GO:0007200">
    <property type="term" value="P:phospholipase C-activating G protein-coupled receptor signaling pathway"/>
    <property type="evidence" value="ECO:0007669"/>
    <property type="project" value="InterPro"/>
</dbReference>
<accession>S9W3H5</accession>
<dbReference type="PANTHER" id="PTHR11255">
    <property type="entry name" value="DIACYLGLYCEROL KINASE"/>
    <property type="match status" value="1"/>
</dbReference>
<evidence type="ECO:0000256" key="10">
    <source>
        <dbReference type="SAM" id="Phobius"/>
    </source>
</evidence>
<keyword evidence="8 10" id="KW-0472">Membrane</keyword>
<evidence type="ECO:0000256" key="8">
    <source>
        <dbReference type="ARBA" id="ARBA00023136"/>
    </source>
</evidence>
<dbReference type="AlphaFoldDB" id="S9W3H5"/>
<evidence type="ECO:0000256" key="7">
    <source>
        <dbReference type="ARBA" id="ARBA00022840"/>
    </source>
</evidence>
<keyword evidence="10" id="KW-0812">Transmembrane</keyword>
<evidence type="ECO:0000256" key="1">
    <source>
        <dbReference type="ARBA" id="ARBA00004370"/>
    </source>
</evidence>
<reference evidence="13 14" key="1">
    <citation type="journal article" date="2013" name="PLoS ONE">
        <title>Predicting the Proteins of Angomonas deanei, Strigomonas culicis and Their Respective Endosymbionts Reveals New Aspects of the Trypanosomatidae Family.</title>
        <authorList>
            <person name="Motta M.C."/>
            <person name="Martins A.C."/>
            <person name="de Souza S.S."/>
            <person name="Catta-Preta C.M."/>
            <person name="Silva R."/>
            <person name="Klein C.C."/>
            <person name="de Almeida L.G."/>
            <person name="de Lima Cunha O."/>
            <person name="Ciapina L.P."/>
            <person name="Brocchi M."/>
            <person name="Colabardini A.C."/>
            <person name="de Araujo Lima B."/>
            <person name="Machado C.R."/>
            <person name="de Almeida Soares C.M."/>
            <person name="Probst C.M."/>
            <person name="de Menezes C.B."/>
            <person name="Thompson C.E."/>
            <person name="Bartholomeu D.C."/>
            <person name="Gradia D.F."/>
            <person name="Pavoni D.P."/>
            <person name="Grisard E.C."/>
            <person name="Fantinatti-Garboggini F."/>
            <person name="Marchini F.K."/>
            <person name="Rodrigues-Luiz G.F."/>
            <person name="Wagner G."/>
            <person name="Goldman G.H."/>
            <person name="Fietto J.L."/>
            <person name="Elias M.C."/>
            <person name="Goldman M.H."/>
            <person name="Sagot M.F."/>
            <person name="Pereira M."/>
            <person name="Stoco P.H."/>
            <person name="de Mendonca-Neto R.P."/>
            <person name="Teixeira S.M."/>
            <person name="Maciel T.E."/>
            <person name="de Oliveira Mendes T.A."/>
            <person name="Urmenyi T.P."/>
            <person name="de Souza W."/>
            <person name="Schenkman S."/>
            <person name="de Vasconcelos A.T."/>
        </authorList>
    </citation>
    <scope>NUCLEOTIDE SEQUENCE [LARGE SCALE GENOMIC DNA]</scope>
</reference>
<evidence type="ECO:0000256" key="3">
    <source>
        <dbReference type="ARBA" id="ARBA00022679"/>
    </source>
</evidence>
<comment type="subcellular location">
    <subcellularLocation>
        <location evidence="1">Membrane</location>
    </subcellularLocation>
</comment>
<evidence type="ECO:0000256" key="9">
    <source>
        <dbReference type="RuleBase" id="RU361128"/>
    </source>
</evidence>
<evidence type="ECO:0000259" key="11">
    <source>
        <dbReference type="PROSITE" id="PS50146"/>
    </source>
</evidence>
<keyword evidence="5" id="KW-0479">Metal-binding</keyword>
<organism evidence="13 14">
    <name type="scientific">Strigomonas culicis</name>
    <dbReference type="NCBI Taxonomy" id="28005"/>
    <lineage>
        <taxon>Eukaryota</taxon>
        <taxon>Discoba</taxon>
        <taxon>Euglenozoa</taxon>
        <taxon>Kinetoplastea</taxon>
        <taxon>Metakinetoplastina</taxon>
        <taxon>Trypanosomatida</taxon>
        <taxon>Trypanosomatidae</taxon>
        <taxon>Strigomonadinae</taxon>
        <taxon>Strigomonas</taxon>
    </lineage>
</organism>
<dbReference type="PROSITE" id="PS50146">
    <property type="entry name" value="DAGK"/>
    <property type="match status" value="1"/>
</dbReference>
<keyword evidence="5" id="KW-0862">Zinc</keyword>
<dbReference type="EMBL" id="ATMH01003122">
    <property type="protein sequence ID" value="EPY31902.1"/>
    <property type="molecule type" value="Genomic_DNA"/>
</dbReference>
<dbReference type="InterPro" id="IPR037607">
    <property type="entry name" value="DGK"/>
</dbReference>
<keyword evidence="6 9" id="KW-0418">Kinase</keyword>
<keyword evidence="14" id="KW-1185">Reference proteome</keyword>
<evidence type="ECO:0000256" key="6">
    <source>
        <dbReference type="ARBA" id="ARBA00022777"/>
    </source>
</evidence>
<dbReference type="Proteomes" id="UP000015354">
    <property type="component" value="Unassembled WGS sequence"/>
</dbReference>
<comment type="similarity">
    <text evidence="2 9">Belongs to the eukaryotic diacylglycerol kinase family.</text>
</comment>
<gene>
    <name evidence="13" type="ORF">STCU_01860</name>
    <name evidence="12" type="ORF">STCU_03122</name>
</gene>
<dbReference type="InterPro" id="IPR017438">
    <property type="entry name" value="ATP-NAD_kinase_N"/>
</dbReference>
<dbReference type="SUPFAM" id="SSF111331">
    <property type="entry name" value="NAD kinase/diacylglycerol kinase-like"/>
    <property type="match status" value="1"/>
</dbReference>
<sequence length="372" mass="40760">MYVKGRVCAVINLKSGGRRCALYVQAKLEEALGQQSVLVLFTGEPSTYSTRVEDFIVATRPSVMIVAGGDGTLSFLMDVVKSLLERGAISQPECQIAPFPLGTGNDLSWTLGFGAGFARWLVLGRVRFRSMLKLINGSHAVRLDRWKLSMELGSEGGSVREKVMNNYFSIGFDATCAGKLNRLRHRYPLLFPSRPIVKLWYAVFAAAALFTQRAIGSSIVLHIDGAEVSVPAHAKALVVCNVPYYAGGSALWNANTDKDMYTVPRIDDGKVEVLCLSGVWHLALIRLALCHGTKLGQGHAVTIQAPSNLSCQYDGEFIEDLRTCEAGKEVRFSVSHYSQATICRCEPLHTPYLIYLSVAIGLLCGLIPYLFF</sequence>
<dbReference type="PANTHER" id="PTHR11255:SF54">
    <property type="entry name" value="DIACYLGLYCEROL KINASE THETA"/>
    <property type="match status" value="1"/>
</dbReference>
<protein>
    <recommendedName>
        <fullName evidence="9">Diacylglycerol kinase</fullName>
        <shortName evidence="9">DAG kinase</shortName>
        <ecNumber evidence="9">2.7.1.107</ecNumber>
    </recommendedName>
</protein>
<dbReference type="Pfam" id="PF00781">
    <property type="entry name" value="DAGK_cat"/>
    <property type="match status" value="1"/>
</dbReference>
<dbReference type="SMART" id="SM00046">
    <property type="entry name" value="DAGKc"/>
    <property type="match status" value="1"/>
</dbReference>
<feature type="transmembrane region" description="Helical" evidence="10">
    <location>
        <begin position="352"/>
        <end position="371"/>
    </location>
</feature>
<dbReference type="EMBL" id="ATMH01001860">
    <property type="protein sequence ID" value="EPY33906.1"/>
    <property type="molecule type" value="Genomic_DNA"/>
</dbReference>
<dbReference type="InterPro" id="IPR000756">
    <property type="entry name" value="Diacylglycerol_kin_accessory"/>
</dbReference>
<feature type="domain" description="DAGKc" evidence="11">
    <location>
        <begin position="2"/>
        <end position="152"/>
    </location>
</feature>
<dbReference type="OrthoDB" id="242257at2759"/>